<dbReference type="Proteomes" id="UP001187734">
    <property type="component" value="Unassembled WGS sequence"/>
</dbReference>
<protein>
    <submittedName>
        <fullName evidence="1">Uncharacterized protein</fullName>
    </submittedName>
</protein>
<accession>A0AAE8MP86</accession>
<name>A0AAE8MP86_9HYPO</name>
<dbReference type="EMBL" id="ONZP01000947">
    <property type="protein sequence ID" value="SPJ92399.1"/>
    <property type="molecule type" value="Genomic_DNA"/>
</dbReference>
<keyword evidence="2" id="KW-1185">Reference proteome</keyword>
<evidence type="ECO:0000313" key="1">
    <source>
        <dbReference type="EMBL" id="SPJ92399.1"/>
    </source>
</evidence>
<reference evidence="1" key="1">
    <citation type="submission" date="2018-03" db="EMBL/GenBank/DDBJ databases">
        <authorList>
            <person name="Guldener U."/>
        </authorList>
    </citation>
    <scope>NUCLEOTIDE SEQUENCE</scope>
</reference>
<evidence type="ECO:0000313" key="2">
    <source>
        <dbReference type="Proteomes" id="UP001187734"/>
    </source>
</evidence>
<proteinExistence type="predicted"/>
<comment type="caution">
    <text evidence="1">The sequence shown here is derived from an EMBL/GenBank/DDBJ whole genome shotgun (WGS) entry which is preliminary data.</text>
</comment>
<gene>
    <name evidence="1" type="ORF">FTOL_13685</name>
</gene>
<organism evidence="1 2">
    <name type="scientific">Fusarium torulosum</name>
    <dbReference type="NCBI Taxonomy" id="33205"/>
    <lineage>
        <taxon>Eukaryota</taxon>
        <taxon>Fungi</taxon>
        <taxon>Dikarya</taxon>
        <taxon>Ascomycota</taxon>
        <taxon>Pezizomycotina</taxon>
        <taxon>Sordariomycetes</taxon>
        <taxon>Hypocreomycetidae</taxon>
        <taxon>Hypocreales</taxon>
        <taxon>Nectriaceae</taxon>
        <taxon>Fusarium</taxon>
    </lineage>
</organism>
<sequence length="265" mass="30922">MLRIWQRMEGRQDEDRPPYKLTIWQGNLWDKFEEAAEAVVAGQAREKGLTDEKMERLCLDMLIAIMGINEDGGWIEPTDYTPKYSGVIKVARMLVLYQSWHEREEDVAEKMRTMDEDEAREKAKGMYRIVREKSQRFMTRVSEKKDSEPTPMDWIFDARTYGMKIRYAAAASGTIDWRGEEITYRQVRFTMGGLSEMFHSLVQEARSMLCELTMVGADNLEALPKVEWTKMEDDHSEARVGYSFLTDSRNEWVAKGKNWSPQTGQ</sequence>
<dbReference type="AlphaFoldDB" id="A0AAE8MP86"/>